<comment type="caution">
    <text evidence="4">The sequence shown here is derived from an EMBL/GenBank/DDBJ whole genome shotgun (WGS) entry which is preliminary data.</text>
</comment>
<dbReference type="Pfam" id="PF02826">
    <property type="entry name" value="2-Hacid_dh_C"/>
    <property type="match status" value="1"/>
</dbReference>
<keyword evidence="1" id="KW-0560">Oxidoreductase</keyword>
<gene>
    <name evidence="4" type="ORF">P4U43_00645</name>
</gene>
<dbReference type="PANTHER" id="PTHR10996">
    <property type="entry name" value="2-HYDROXYACID DEHYDROGENASE-RELATED"/>
    <property type="match status" value="1"/>
</dbReference>
<evidence type="ECO:0000313" key="5">
    <source>
        <dbReference type="Proteomes" id="UP001220456"/>
    </source>
</evidence>
<dbReference type="InterPro" id="IPR029753">
    <property type="entry name" value="D-isomer_DH_CS"/>
</dbReference>
<organism evidence="4 5">
    <name type="scientific">Arthrobacter vasquezii</name>
    <dbReference type="NCBI Taxonomy" id="2977629"/>
    <lineage>
        <taxon>Bacteria</taxon>
        <taxon>Bacillati</taxon>
        <taxon>Actinomycetota</taxon>
        <taxon>Actinomycetes</taxon>
        <taxon>Micrococcales</taxon>
        <taxon>Micrococcaceae</taxon>
        <taxon>Arthrobacter</taxon>
    </lineage>
</organism>
<dbReference type="InterPro" id="IPR006140">
    <property type="entry name" value="D-isomer_DH_NAD-bd"/>
</dbReference>
<dbReference type="SUPFAM" id="SSF51735">
    <property type="entry name" value="NAD(P)-binding Rossmann-fold domains"/>
    <property type="match status" value="1"/>
</dbReference>
<dbReference type="InterPro" id="IPR036291">
    <property type="entry name" value="NAD(P)-bd_dom_sf"/>
</dbReference>
<dbReference type="EMBL" id="JAROKN010000001">
    <property type="protein sequence ID" value="MDF9276295.1"/>
    <property type="molecule type" value="Genomic_DNA"/>
</dbReference>
<evidence type="ECO:0000256" key="1">
    <source>
        <dbReference type="ARBA" id="ARBA00023002"/>
    </source>
</evidence>
<dbReference type="PANTHER" id="PTHR10996:SF178">
    <property type="entry name" value="2-HYDROXYACID DEHYDROGENASE YGL185C-RELATED"/>
    <property type="match status" value="1"/>
</dbReference>
<dbReference type="InterPro" id="IPR050223">
    <property type="entry name" value="D-isomer_2-hydroxyacid_DH"/>
</dbReference>
<evidence type="ECO:0000259" key="3">
    <source>
        <dbReference type="Pfam" id="PF02826"/>
    </source>
</evidence>
<dbReference type="PROSITE" id="PS00671">
    <property type="entry name" value="D_2_HYDROXYACID_DH_3"/>
    <property type="match status" value="1"/>
</dbReference>
<feature type="domain" description="D-isomer specific 2-hydroxyacid dehydrogenase NAD-binding" evidence="3">
    <location>
        <begin position="106"/>
        <end position="277"/>
    </location>
</feature>
<keyword evidence="5" id="KW-1185">Reference proteome</keyword>
<proteinExistence type="predicted"/>
<evidence type="ECO:0000313" key="4">
    <source>
        <dbReference type="EMBL" id="MDF9276295.1"/>
    </source>
</evidence>
<name>A0ABT6CQ82_9MICC</name>
<dbReference type="Proteomes" id="UP001220456">
    <property type="component" value="Unassembled WGS sequence"/>
</dbReference>
<keyword evidence="2" id="KW-0520">NAD</keyword>
<reference evidence="4 5" key="1">
    <citation type="journal article" date="2023" name="Int. J. Syst. Evol. Microbiol.">
        <title>Arthrobacter vasquezii sp. nov., isolated from a soil sample from Union Glacier, Antarctica.</title>
        <authorList>
            <person name="Valenzuela-Ibaceta F."/>
            <person name="Carrasco V."/>
            <person name="Lagos-Moraga S."/>
            <person name="Dietz-Vargas C."/>
            <person name="Navarro C.A."/>
            <person name="Perez-Donoso J.M."/>
        </authorList>
    </citation>
    <scope>NUCLEOTIDE SEQUENCE [LARGE SCALE GENOMIC DNA]</scope>
    <source>
        <strain evidence="4 5">EH-1B-1</strain>
    </source>
</reference>
<sequence length="314" mass="33424">MKHVHTVTLPDHETLAQLGPVPDGIRTAVWDLKSMPEGADLSEIQGVILPYLNAGEVLDSLKKVPNLKFVQAQSTGFDGIREAAGPNAAVANASGVHAAATAELAIGLLIAKLRGIDVAARDQLARKWQPDRRLSLADRKVLLVGVGGIGQAITSRLEPFEVELTRVGSSARDDAFGHIHGVDELHDLVPHHDVLVVATPLTSGTKHLINDRVLSALPDGALVVNVGRGAVIDTDALTSEVLSGRLYCALDVVDPEPLPNTHRLWGARNALITPHVGGNASAFEPRIRALLIRQINALALGRVPENLVQVGQFR</sequence>
<accession>A0ABT6CQ82</accession>
<dbReference type="CDD" id="cd12166">
    <property type="entry name" value="2-Hacid_dh_7"/>
    <property type="match status" value="1"/>
</dbReference>
<dbReference type="Gene3D" id="3.40.50.720">
    <property type="entry name" value="NAD(P)-binding Rossmann-like Domain"/>
    <property type="match status" value="2"/>
</dbReference>
<protein>
    <submittedName>
        <fullName evidence="4">2-hydroxyacid dehydrogenase</fullName>
    </submittedName>
</protein>
<dbReference type="SUPFAM" id="SSF52283">
    <property type="entry name" value="Formate/glycerate dehydrogenase catalytic domain-like"/>
    <property type="match status" value="1"/>
</dbReference>
<dbReference type="RefSeq" id="WP_277356995.1">
    <property type="nucleotide sequence ID" value="NZ_JAROKN010000001.1"/>
</dbReference>
<evidence type="ECO:0000256" key="2">
    <source>
        <dbReference type="ARBA" id="ARBA00023027"/>
    </source>
</evidence>